<dbReference type="PANTHER" id="PTHR37431:SF6">
    <property type="entry name" value="PROTEIN CBG06927"/>
    <property type="match status" value="1"/>
</dbReference>
<evidence type="ECO:0000313" key="3">
    <source>
        <dbReference type="EMBL" id="VDK55360.1"/>
    </source>
</evidence>
<reference evidence="5" key="1">
    <citation type="submission" date="2017-02" db="UniProtKB">
        <authorList>
            <consortium name="WormBaseParasite"/>
        </authorList>
    </citation>
    <scope>IDENTIFICATION</scope>
</reference>
<dbReference type="Pfam" id="PF01579">
    <property type="entry name" value="DUF19"/>
    <property type="match status" value="1"/>
</dbReference>
<evidence type="ECO:0000259" key="2">
    <source>
        <dbReference type="Pfam" id="PF01579"/>
    </source>
</evidence>
<organism evidence="5">
    <name type="scientific">Anisakis simplex</name>
    <name type="common">Herring worm</name>
    <dbReference type="NCBI Taxonomy" id="6269"/>
    <lineage>
        <taxon>Eukaryota</taxon>
        <taxon>Metazoa</taxon>
        <taxon>Ecdysozoa</taxon>
        <taxon>Nematoda</taxon>
        <taxon>Chromadorea</taxon>
        <taxon>Rhabditida</taxon>
        <taxon>Spirurina</taxon>
        <taxon>Ascaridomorpha</taxon>
        <taxon>Ascaridoidea</taxon>
        <taxon>Anisakidae</taxon>
        <taxon>Anisakis</taxon>
        <taxon>Anisakis simplex complex</taxon>
    </lineage>
</organism>
<dbReference type="WBParaSite" id="ASIM_0001608901-mRNA-1">
    <property type="protein sequence ID" value="ASIM_0001608901-mRNA-1"/>
    <property type="gene ID" value="ASIM_0001608901"/>
</dbReference>
<dbReference type="Proteomes" id="UP000267096">
    <property type="component" value="Unassembled WGS sequence"/>
</dbReference>
<feature type="domain" description="T20D4.11-like" evidence="2">
    <location>
        <begin position="30"/>
        <end position="199"/>
    </location>
</feature>
<feature type="chain" id="PRO_5043121275" evidence="1">
    <location>
        <begin position="22"/>
        <end position="206"/>
    </location>
</feature>
<proteinExistence type="predicted"/>
<evidence type="ECO:0000313" key="5">
    <source>
        <dbReference type="WBParaSite" id="ASIM_0001608901-mRNA-1"/>
    </source>
</evidence>
<reference evidence="3 4" key="2">
    <citation type="submission" date="2018-11" db="EMBL/GenBank/DDBJ databases">
        <authorList>
            <consortium name="Pathogen Informatics"/>
        </authorList>
    </citation>
    <scope>NUCLEOTIDE SEQUENCE [LARGE SCALE GENOMIC DNA]</scope>
</reference>
<feature type="signal peptide" evidence="1">
    <location>
        <begin position="1"/>
        <end position="21"/>
    </location>
</feature>
<dbReference type="EMBL" id="UYRR01032366">
    <property type="protein sequence ID" value="VDK55360.1"/>
    <property type="molecule type" value="Genomic_DNA"/>
</dbReference>
<sequence>MDSPSGLLLTLLMLLIENSNSSSNEDRARCSAYTEQSISKCLKPMLDYASKLQSETGAMQFPVQGSDIFQDLCRIYSEFKGCTHDVNCASLSMDAVDASYGFMCGSGFDLFKKHAMCFAEVESLKEYIKCKIAASEEISDAQHLKGHDNNEQYFKALCSVMDGYLRCSHPIINEHCGNEAWELVTKVTKDSLRVTMPTCDMHNALL</sequence>
<gene>
    <name evidence="3" type="ORF">ASIM_LOCUS15496</name>
</gene>
<name>A0A0M3K548_ANISI</name>
<keyword evidence="1" id="KW-0732">Signal</keyword>
<evidence type="ECO:0000256" key="1">
    <source>
        <dbReference type="SAM" id="SignalP"/>
    </source>
</evidence>
<dbReference type="OrthoDB" id="5819415at2759"/>
<dbReference type="AlphaFoldDB" id="A0A0M3K548"/>
<evidence type="ECO:0000313" key="4">
    <source>
        <dbReference type="Proteomes" id="UP000267096"/>
    </source>
</evidence>
<keyword evidence="4" id="KW-1185">Reference proteome</keyword>
<dbReference type="PANTHER" id="PTHR37431">
    <property type="entry name" value="PROTEIN CBG06927"/>
    <property type="match status" value="1"/>
</dbReference>
<accession>A0A0M3K548</accession>
<protein>
    <submittedName>
        <fullName evidence="5">DUF19 domain-containing protein</fullName>
    </submittedName>
</protein>
<dbReference type="InterPro" id="IPR002542">
    <property type="entry name" value="T20D4.11-like_dom"/>
</dbReference>